<evidence type="ECO:0000313" key="2">
    <source>
        <dbReference type="EMBL" id="KAL2080219.1"/>
    </source>
</evidence>
<evidence type="ECO:0000313" key="5">
    <source>
        <dbReference type="Proteomes" id="UP001591681"/>
    </source>
</evidence>
<gene>
    <name evidence="2" type="ORF">ACEWY4_024012</name>
    <name evidence="3" type="ORF">ACEWY4_024014</name>
    <name evidence="4" type="ORF">ACEWY4_024016</name>
</gene>
<evidence type="ECO:0000256" key="1">
    <source>
        <dbReference type="SAM" id="MobiDB-lite"/>
    </source>
</evidence>
<sequence>MEFPKFKFEPSTSELTLKPSVVAQGVALRYRQQQATSPWQVLSAERVSKEARARVVGRGEEPKAQAVLAEHHLQFGQYRGHTFRWLLENDVGYACSIIASHEKERASGDTSQTPLMSNKDALASYARLFPPMVTAIARRRMREGSLNVRGLDSTLVGFGQHAHKTYKSLYEAKDRESRTYVQWLRKAKVSAGSKVHALQAYVLAREAEKAAAPPAQAPPAATGTASMDPAGPSDADLLAAAMEVDSPTTGRPPPSCTGRPPPSCTGRYPPLCPGHGSGSA</sequence>
<comment type="caution">
    <text evidence="4">The sequence shown here is derived from an EMBL/GenBank/DDBJ whole genome shotgun (WGS) entry which is preliminary data.</text>
</comment>
<dbReference type="EMBL" id="JBHFQA010000021">
    <property type="protein sequence ID" value="KAL2080221.1"/>
    <property type="molecule type" value="Genomic_DNA"/>
</dbReference>
<keyword evidence="5" id="KW-1185">Reference proteome</keyword>
<dbReference type="AlphaFoldDB" id="A0ABD1J2S5"/>
<dbReference type="Proteomes" id="UP001591681">
    <property type="component" value="Unassembled WGS sequence"/>
</dbReference>
<accession>A0ABD1J2S5</accession>
<feature type="compositionally biased region" description="Pro residues" evidence="1">
    <location>
        <begin position="250"/>
        <end position="263"/>
    </location>
</feature>
<dbReference type="EMBL" id="JBHFQA010000021">
    <property type="protein sequence ID" value="KAL2080219.1"/>
    <property type="molecule type" value="Genomic_DNA"/>
</dbReference>
<reference evidence="4 5" key="1">
    <citation type="submission" date="2024-09" db="EMBL/GenBank/DDBJ databases">
        <title>A chromosome-level genome assembly of Gray's grenadier anchovy, Coilia grayii.</title>
        <authorList>
            <person name="Fu Z."/>
        </authorList>
    </citation>
    <scope>NUCLEOTIDE SEQUENCE [LARGE SCALE GENOMIC DNA]</scope>
    <source>
        <strain evidence="4">G4</strain>
        <tissue evidence="4">Muscle</tissue>
    </source>
</reference>
<feature type="region of interest" description="Disordered" evidence="1">
    <location>
        <begin position="211"/>
        <end position="280"/>
    </location>
</feature>
<feature type="compositionally biased region" description="Low complexity" evidence="1">
    <location>
        <begin position="211"/>
        <end position="221"/>
    </location>
</feature>
<evidence type="ECO:0000313" key="3">
    <source>
        <dbReference type="EMBL" id="KAL2080221.1"/>
    </source>
</evidence>
<proteinExistence type="predicted"/>
<name>A0ABD1J2S5_9TELE</name>
<evidence type="ECO:0000313" key="4">
    <source>
        <dbReference type="EMBL" id="KAL2080223.1"/>
    </source>
</evidence>
<dbReference type="EMBL" id="JBHFQA010000021">
    <property type="protein sequence ID" value="KAL2080223.1"/>
    <property type="molecule type" value="Genomic_DNA"/>
</dbReference>
<protein>
    <submittedName>
        <fullName evidence="4">Uncharacterized protein</fullName>
    </submittedName>
</protein>
<organism evidence="4 5">
    <name type="scientific">Coilia grayii</name>
    <name type="common">Gray's grenadier anchovy</name>
    <dbReference type="NCBI Taxonomy" id="363190"/>
    <lineage>
        <taxon>Eukaryota</taxon>
        <taxon>Metazoa</taxon>
        <taxon>Chordata</taxon>
        <taxon>Craniata</taxon>
        <taxon>Vertebrata</taxon>
        <taxon>Euteleostomi</taxon>
        <taxon>Actinopterygii</taxon>
        <taxon>Neopterygii</taxon>
        <taxon>Teleostei</taxon>
        <taxon>Clupei</taxon>
        <taxon>Clupeiformes</taxon>
        <taxon>Clupeoidei</taxon>
        <taxon>Engraulidae</taxon>
        <taxon>Coilinae</taxon>
        <taxon>Coilia</taxon>
    </lineage>
</organism>